<keyword evidence="8" id="KW-1185">Reference proteome</keyword>
<dbReference type="SMART" id="SM00717">
    <property type="entry name" value="SANT"/>
    <property type="match status" value="1"/>
</dbReference>
<dbReference type="AlphaFoldDB" id="A0A6G0WSF1"/>
<dbReference type="CDD" id="cd00167">
    <property type="entry name" value="SANT"/>
    <property type="match status" value="1"/>
</dbReference>
<dbReference type="NCBIfam" id="TIGR01557">
    <property type="entry name" value="myb_SHAQKYF"/>
    <property type="match status" value="1"/>
</dbReference>
<keyword evidence="3" id="KW-0539">Nucleus</keyword>
<accession>A0A6G0WSF1</accession>
<evidence type="ECO:0000256" key="1">
    <source>
        <dbReference type="ARBA" id="ARBA00023015"/>
    </source>
</evidence>
<organism evidence="7 8">
    <name type="scientific">Aphanomyces euteiches</name>
    <dbReference type="NCBI Taxonomy" id="100861"/>
    <lineage>
        <taxon>Eukaryota</taxon>
        <taxon>Sar</taxon>
        <taxon>Stramenopiles</taxon>
        <taxon>Oomycota</taxon>
        <taxon>Saprolegniomycetes</taxon>
        <taxon>Saprolegniales</taxon>
        <taxon>Verrucalvaceae</taxon>
        <taxon>Aphanomyces</taxon>
    </lineage>
</organism>
<dbReference type="GO" id="GO:0003677">
    <property type="term" value="F:DNA binding"/>
    <property type="evidence" value="ECO:0007669"/>
    <property type="project" value="InterPro"/>
</dbReference>
<protein>
    <submittedName>
        <fullName evidence="7">Uncharacterized protein</fullName>
    </submittedName>
</protein>
<proteinExistence type="predicted"/>
<evidence type="ECO:0000256" key="4">
    <source>
        <dbReference type="SAM" id="MobiDB-lite"/>
    </source>
</evidence>
<evidence type="ECO:0000259" key="6">
    <source>
        <dbReference type="PROSITE" id="PS51294"/>
    </source>
</evidence>
<name>A0A6G0WSF1_9STRA</name>
<dbReference type="Pfam" id="PF00249">
    <property type="entry name" value="Myb_DNA-binding"/>
    <property type="match status" value="1"/>
</dbReference>
<evidence type="ECO:0000313" key="8">
    <source>
        <dbReference type="Proteomes" id="UP000481153"/>
    </source>
</evidence>
<dbReference type="PANTHER" id="PTHR12802">
    <property type="entry name" value="SWI/SNF COMPLEX-RELATED"/>
    <property type="match status" value="1"/>
</dbReference>
<dbReference type="PROSITE" id="PS50090">
    <property type="entry name" value="MYB_LIKE"/>
    <property type="match status" value="1"/>
</dbReference>
<evidence type="ECO:0000256" key="3">
    <source>
        <dbReference type="ARBA" id="ARBA00023242"/>
    </source>
</evidence>
<dbReference type="InterPro" id="IPR017930">
    <property type="entry name" value="Myb_dom"/>
</dbReference>
<gene>
    <name evidence="7" type="ORF">Ae201684_012350</name>
</gene>
<dbReference type="EMBL" id="VJMJ01000155">
    <property type="protein sequence ID" value="KAF0730356.1"/>
    <property type="molecule type" value="Genomic_DNA"/>
</dbReference>
<reference evidence="7 8" key="1">
    <citation type="submission" date="2019-07" db="EMBL/GenBank/DDBJ databases">
        <title>Genomics analysis of Aphanomyces spp. identifies a new class of oomycete effector associated with host adaptation.</title>
        <authorList>
            <person name="Gaulin E."/>
        </authorList>
    </citation>
    <scope>NUCLEOTIDE SEQUENCE [LARGE SCALE GENOMIC DNA]</scope>
    <source>
        <strain evidence="7 8">ATCC 201684</strain>
    </source>
</reference>
<keyword evidence="2" id="KW-0804">Transcription</keyword>
<feature type="compositionally biased region" description="Pro residues" evidence="4">
    <location>
        <begin position="229"/>
        <end position="238"/>
    </location>
</feature>
<feature type="compositionally biased region" description="Low complexity" evidence="4">
    <location>
        <begin position="175"/>
        <end position="192"/>
    </location>
</feature>
<dbReference type="Gene3D" id="1.10.10.60">
    <property type="entry name" value="Homeodomain-like"/>
    <property type="match status" value="1"/>
</dbReference>
<feature type="domain" description="Myb-like" evidence="5">
    <location>
        <begin position="11"/>
        <end position="62"/>
    </location>
</feature>
<dbReference type="PROSITE" id="PS51294">
    <property type="entry name" value="HTH_MYB"/>
    <property type="match status" value="1"/>
</dbReference>
<dbReference type="VEuPathDB" id="FungiDB:AeMF1_012519"/>
<evidence type="ECO:0000259" key="5">
    <source>
        <dbReference type="PROSITE" id="PS50090"/>
    </source>
</evidence>
<evidence type="ECO:0000256" key="2">
    <source>
        <dbReference type="ARBA" id="ARBA00023163"/>
    </source>
</evidence>
<dbReference type="InterPro" id="IPR006447">
    <property type="entry name" value="Myb_dom_plants"/>
</dbReference>
<dbReference type="InterPro" id="IPR001005">
    <property type="entry name" value="SANT/Myb"/>
</dbReference>
<sequence>MIMQQQQQHTQPQLGVGKWTRDEHQRYIQAIKLYPQGPWQSVANYVGTRSARQTQTHAQKYREKVSRRKRGLLRKRALSDEWLEAQAADSEKKYDSTDQGHPYPPTLPTLSTIAPDPTTPLPLKNIYSPDSHTIPPPRLPVLEPIHGGTFHLAPPVVETNKPMYQYPLPSGGFVHTSHQSSYPSTSSHNYASTSYSNQEYHQAAPPPSHHHHLHHSAPPASHYRLAPMQPDPNPPHRAPPLEELLQFFVDDVELSAHLRHTYKSN</sequence>
<feature type="region of interest" description="Disordered" evidence="4">
    <location>
        <begin position="175"/>
        <end position="239"/>
    </location>
</feature>
<dbReference type="InterPro" id="IPR009057">
    <property type="entry name" value="Homeodomain-like_sf"/>
</dbReference>
<dbReference type="PANTHER" id="PTHR12802:SF155">
    <property type="entry name" value="DEUBIQUITINASE MYSM1"/>
    <property type="match status" value="1"/>
</dbReference>
<dbReference type="Proteomes" id="UP000481153">
    <property type="component" value="Unassembled WGS sequence"/>
</dbReference>
<comment type="caution">
    <text evidence="7">The sequence shown here is derived from an EMBL/GenBank/DDBJ whole genome shotgun (WGS) entry which is preliminary data.</text>
</comment>
<evidence type="ECO:0000313" key="7">
    <source>
        <dbReference type="EMBL" id="KAF0730356.1"/>
    </source>
</evidence>
<dbReference type="SUPFAM" id="SSF46689">
    <property type="entry name" value="Homeodomain-like"/>
    <property type="match status" value="1"/>
</dbReference>
<keyword evidence="1" id="KW-0805">Transcription regulation</keyword>
<feature type="domain" description="HTH myb-type" evidence="6">
    <location>
        <begin position="17"/>
        <end position="66"/>
    </location>
</feature>